<dbReference type="GO" id="GO:0016491">
    <property type="term" value="F:oxidoreductase activity"/>
    <property type="evidence" value="ECO:0007669"/>
    <property type="project" value="UniProtKB-KW"/>
</dbReference>
<dbReference type="InterPro" id="IPR057326">
    <property type="entry name" value="KR_dom"/>
</dbReference>
<dbReference type="Gene3D" id="3.40.50.720">
    <property type="entry name" value="NAD(P)-binding Rossmann-like Domain"/>
    <property type="match status" value="1"/>
</dbReference>
<dbReference type="PANTHER" id="PTHR45024:SF2">
    <property type="entry name" value="SCP2 DOMAIN-CONTAINING PROTEIN"/>
    <property type="match status" value="1"/>
</dbReference>
<accession>A0A2S3V4Q4</accession>
<dbReference type="RefSeq" id="WP_103221406.1">
    <property type="nucleotide sequence ID" value="NZ_PPCN01000001.1"/>
</dbReference>
<dbReference type="EMBL" id="PPCN01000001">
    <property type="protein sequence ID" value="POF34905.1"/>
    <property type="molecule type" value="Genomic_DNA"/>
</dbReference>
<sequence length="304" mass="31049">MVIDLTDKVAIVTGAGRGLGREHALALAARGARVVVNDIGGAMDGAGASEDAAAAVVREIEAAGGVAMANTASVTDYPQIEAMVGDATDRWGGVDILVANAGILRDKTFAKMDLADFRAVLDVHVMGTVHCAKAVWEGMRARNYGRLIFTSSCSGLYGGFGQSNYGAAKMAIVGLMNTLALEGAKYGIRVNCLAPSAGTRMLEGLMPEAMLEALDPKFVSPAVVALASADAPSKTILCAGAGSFEAAQITLTQGVYLGGGEGVAEAILKNIDKLTDAEGQMVPGDNTAQASHELRLAGFAGETA</sequence>
<dbReference type="SUPFAM" id="SSF51735">
    <property type="entry name" value="NAD(P)-binding Rossmann-fold domains"/>
    <property type="match status" value="1"/>
</dbReference>
<dbReference type="AlphaFoldDB" id="A0A2S3V4Q4"/>
<evidence type="ECO:0000259" key="4">
    <source>
        <dbReference type="SMART" id="SM00822"/>
    </source>
</evidence>
<name>A0A2S3V4Q4_9HYPH</name>
<dbReference type="InterPro" id="IPR002347">
    <property type="entry name" value="SDR_fam"/>
</dbReference>
<dbReference type="Proteomes" id="UP000236959">
    <property type="component" value="Unassembled WGS sequence"/>
</dbReference>
<keyword evidence="2" id="KW-0560">Oxidoreductase</keyword>
<proteinExistence type="inferred from homology"/>
<dbReference type="PANTHER" id="PTHR45024">
    <property type="entry name" value="DEHYDROGENASES, SHORT CHAIN"/>
    <property type="match status" value="1"/>
</dbReference>
<dbReference type="PRINTS" id="PR00080">
    <property type="entry name" value="SDRFAMILY"/>
</dbReference>
<protein>
    <submittedName>
        <fullName evidence="5">NAD(P)-dependent dehydrogenase (Short-subunit alcohol dehydrogenase family)</fullName>
    </submittedName>
</protein>
<dbReference type="PROSITE" id="PS00061">
    <property type="entry name" value="ADH_SHORT"/>
    <property type="match status" value="1"/>
</dbReference>
<organism evidence="5 6">
    <name type="scientific">Roseibium marinum</name>
    <dbReference type="NCBI Taxonomy" id="281252"/>
    <lineage>
        <taxon>Bacteria</taxon>
        <taxon>Pseudomonadati</taxon>
        <taxon>Pseudomonadota</taxon>
        <taxon>Alphaproteobacteria</taxon>
        <taxon>Hyphomicrobiales</taxon>
        <taxon>Stappiaceae</taxon>
        <taxon>Roseibium</taxon>
    </lineage>
</organism>
<dbReference type="SMART" id="SM00822">
    <property type="entry name" value="PKS_KR"/>
    <property type="match status" value="1"/>
</dbReference>
<dbReference type="Pfam" id="PF00106">
    <property type="entry name" value="adh_short"/>
    <property type="match status" value="1"/>
</dbReference>
<dbReference type="PRINTS" id="PR00081">
    <property type="entry name" value="GDHRDH"/>
</dbReference>
<reference evidence="5 6" key="1">
    <citation type="submission" date="2018-01" db="EMBL/GenBank/DDBJ databases">
        <title>Genomic Encyclopedia of Archaeal and Bacterial Type Strains, Phase II (KMG-II): from individual species to whole genera.</title>
        <authorList>
            <person name="Goeker M."/>
        </authorList>
    </citation>
    <scope>NUCLEOTIDE SEQUENCE [LARGE SCALE GENOMIC DNA]</scope>
    <source>
        <strain evidence="5 6">DSM 17023</strain>
    </source>
</reference>
<evidence type="ECO:0000256" key="2">
    <source>
        <dbReference type="ARBA" id="ARBA00023002"/>
    </source>
</evidence>
<comment type="similarity">
    <text evidence="1 3">Belongs to the short-chain dehydrogenases/reductases (SDR) family.</text>
</comment>
<feature type="domain" description="Ketoreductase" evidence="4">
    <location>
        <begin position="8"/>
        <end position="204"/>
    </location>
</feature>
<dbReference type="InterPro" id="IPR020904">
    <property type="entry name" value="Sc_DH/Rdtase_CS"/>
</dbReference>
<dbReference type="InterPro" id="IPR036291">
    <property type="entry name" value="NAD(P)-bd_dom_sf"/>
</dbReference>
<evidence type="ECO:0000313" key="6">
    <source>
        <dbReference type="Proteomes" id="UP000236959"/>
    </source>
</evidence>
<comment type="caution">
    <text evidence="5">The sequence shown here is derived from an EMBL/GenBank/DDBJ whole genome shotgun (WGS) entry which is preliminary data.</text>
</comment>
<dbReference type="OrthoDB" id="9789398at2"/>
<gene>
    <name evidence="5" type="ORF">CLV41_1011367</name>
</gene>
<evidence type="ECO:0000256" key="1">
    <source>
        <dbReference type="ARBA" id="ARBA00006484"/>
    </source>
</evidence>
<keyword evidence="6" id="KW-1185">Reference proteome</keyword>
<dbReference type="InterPro" id="IPR051687">
    <property type="entry name" value="Peroxisomal_Beta-Oxidation"/>
</dbReference>
<evidence type="ECO:0000256" key="3">
    <source>
        <dbReference type="RuleBase" id="RU000363"/>
    </source>
</evidence>
<evidence type="ECO:0000313" key="5">
    <source>
        <dbReference type="EMBL" id="POF34905.1"/>
    </source>
</evidence>